<dbReference type="InterPro" id="IPR021109">
    <property type="entry name" value="Peptidase_aspartic_dom_sf"/>
</dbReference>
<comment type="caution">
    <text evidence="1">The sequence shown here is derived from an EMBL/GenBank/DDBJ whole genome shotgun (WGS) entry which is preliminary data.</text>
</comment>
<evidence type="ECO:0000313" key="1">
    <source>
        <dbReference type="EMBL" id="MCW3170071.1"/>
    </source>
</evidence>
<dbReference type="SUPFAM" id="SSF50630">
    <property type="entry name" value="Acid proteases"/>
    <property type="match status" value="1"/>
</dbReference>
<dbReference type="PROSITE" id="PS51257">
    <property type="entry name" value="PROKAR_LIPOPROTEIN"/>
    <property type="match status" value="1"/>
</dbReference>
<organism evidence="1 2">
    <name type="scientific">Chryseobacterium kimseyorum</name>
    <dbReference type="NCBI Taxonomy" id="2984028"/>
    <lineage>
        <taxon>Bacteria</taxon>
        <taxon>Pseudomonadati</taxon>
        <taxon>Bacteroidota</taxon>
        <taxon>Flavobacteriia</taxon>
        <taxon>Flavobacteriales</taxon>
        <taxon>Weeksellaceae</taxon>
        <taxon>Chryseobacterium group</taxon>
        <taxon>Chryseobacterium</taxon>
    </lineage>
</organism>
<dbReference type="Gene3D" id="2.30.42.10">
    <property type="match status" value="1"/>
</dbReference>
<accession>A0ABT3I1Z4</accession>
<dbReference type="Proteomes" id="UP001163731">
    <property type="component" value="Unassembled WGS sequence"/>
</dbReference>
<evidence type="ECO:0000313" key="2">
    <source>
        <dbReference type="Proteomes" id="UP001163731"/>
    </source>
</evidence>
<protein>
    <submittedName>
        <fullName evidence="1">Aspartyl protease family protein</fullName>
    </submittedName>
</protein>
<gene>
    <name evidence="1" type="ORF">OMO38_16215</name>
</gene>
<proteinExistence type="predicted"/>
<keyword evidence="1" id="KW-0645">Protease</keyword>
<dbReference type="InterPro" id="IPR036034">
    <property type="entry name" value="PDZ_sf"/>
</dbReference>
<dbReference type="GO" id="GO:0006508">
    <property type="term" value="P:proteolysis"/>
    <property type="evidence" value="ECO:0007669"/>
    <property type="project" value="UniProtKB-KW"/>
</dbReference>
<keyword evidence="1" id="KW-0378">Hydrolase</keyword>
<keyword evidence="2" id="KW-1185">Reference proteome</keyword>
<sequence>MVKLLILTIFSSLLLSCTKNIYQQKKESIKFKNNGRHIYIKLKANEYDEGNFYFDTASGWFIIDSTFYKNKRMSFNHFSESENIGTGNSPAKMIQILDTIKFSVSNNTFSSKYTMIHNLKKSFGRNIDGIVGFVNFGNIPFEINYIKQKIILNPEIKDNYQAIPVKYDGNYMYLPMELVLNNGTVKKGDFIIDTGSFKTILTSEFAKNEDIINSKKVTYINNGGVSGLHMGYSMFASEIKIDKFKLVNHQIDVSNDSIGALSKNKNYIGIVGNDLLDHFDIIYHPTQQKIWVRPNKNINKPSDDLYKAFVLIETNDNDKQWLVGSIYEESDAYKRGVKHRDEIVAINNVSVKKLNLEKFDRQLTPNEKLKLKVKRGDQYFEIDTYLNVFLRKNE</sequence>
<dbReference type="Gene3D" id="2.40.70.10">
    <property type="entry name" value="Acid Proteases"/>
    <property type="match status" value="2"/>
</dbReference>
<name>A0ABT3I1Z4_9FLAO</name>
<reference evidence="1" key="1">
    <citation type="submission" date="2022-10" db="EMBL/GenBank/DDBJ databases">
        <title>Chryseobacterium babae sp. nov. isolated from the gut of the beetle Oryctes rhinoceros, and Chryseobacterium kimseyorum sp. nov., isolated from a stick insect rearing cage.</title>
        <authorList>
            <person name="Shelomi M."/>
            <person name="Han C.-J."/>
            <person name="Chen W.-M."/>
            <person name="Chen H.-K."/>
            <person name="Liaw S.-J."/>
            <person name="Muhle E."/>
            <person name="Clermont D."/>
        </authorList>
    </citation>
    <scope>NUCLEOTIDE SEQUENCE</scope>
    <source>
        <strain evidence="1">09-1422</strain>
    </source>
</reference>
<dbReference type="RefSeq" id="WP_264751234.1">
    <property type="nucleotide sequence ID" value="NZ_JAPDHW010000013.1"/>
</dbReference>
<dbReference type="EMBL" id="JAPDHW010000013">
    <property type="protein sequence ID" value="MCW3170071.1"/>
    <property type="molecule type" value="Genomic_DNA"/>
</dbReference>
<dbReference type="SUPFAM" id="SSF50156">
    <property type="entry name" value="PDZ domain-like"/>
    <property type="match status" value="1"/>
</dbReference>
<dbReference type="GO" id="GO:0008233">
    <property type="term" value="F:peptidase activity"/>
    <property type="evidence" value="ECO:0007669"/>
    <property type="project" value="UniProtKB-KW"/>
</dbReference>